<gene>
    <name evidence="2" type="ORF">DBT_0066</name>
</gene>
<dbReference type="PANTHER" id="PTHR10587:SF137">
    <property type="entry name" value="4-DEOXY-4-FORMAMIDO-L-ARABINOSE-PHOSPHOUNDECAPRENOL DEFORMYLASE ARND-RELATED"/>
    <property type="match status" value="1"/>
</dbReference>
<dbReference type="InterPro" id="IPR050248">
    <property type="entry name" value="Polysacc_deacetylase_ArnD"/>
</dbReference>
<organism evidence="2 3">
    <name type="scientific">Dissulfuribacter thermophilus</name>
    <dbReference type="NCBI Taxonomy" id="1156395"/>
    <lineage>
        <taxon>Bacteria</taxon>
        <taxon>Pseudomonadati</taxon>
        <taxon>Thermodesulfobacteriota</taxon>
        <taxon>Dissulfuribacteria</taxon>
        <taxon>Dissulfuribacterales</taxon>
        <taxon>Dissulfuribacteraceae</taxon>
        <taxon>Dissulfuribacter</taxon>
    </lineage>
</organism>
<dbReference type="InterPro" id="IPR011330">
    <property type="entry name" value="Glyco_hydro/deAcase_b/a-brl"/>
</dbReference>
<dbReference type="GO" id="GO:0016810">
    <property type="term" value="F:hydrolase activity, acting on carbon-nitrogen (but not peptide) bonds"/>
    <property type="evidence" value="ECO:0007669"/>
    <property type="project" value="InterPro"/>
</dbReference>
<dbReference type="RefSeq" id="WP_067615298.1">
    <property type="nucleotide sequence ID" value="NZ_MAGO01000001.1"/>
</dbReference>
<dbReference type="OrthoDB" id="9763050at2"/>
<evidence type="ECO:0000313" key="2">
    <source>
        <dbReference type="EMBL" id="OCC16249.1"/>
    </source>
</evidence>
<comment type="caution">
    <text evidence="2">The sequence shown here is derived from an EMBL/GenBank/DDBJ whole genome shotgun (WGS) entry which is preliminary data.</text>
</comment>
<name>A0A1B9F8I3_9BACT</name>
<sequence length="216" mass="24384">MRRGLVFGAAGFLSFWAYEFFCPRSTFFGRVKTHAPREVDAVGLLFERCPNKNTIFHVEVLLDQNVPGTMFIEELRARDYPETLRLMKLFELGVHGMDNSPLIFKSRFEIRKRLRGAMATAHDLAGRQPRFLMPPRGLKDITLLKEAASLGLTVILPRLRLKGGQRLKDPVDNVLEKVLPGDFILIPENTAPRDLEQLIIGLRSLGLGCWGLSGLI</sequence>
<dbReference type="EMBL" id="MAGO01000001">
    <property type="protein sequence ID" value="OCC16249.1"/>
    <property type="molecule type" value="Genomic_DNA"/>
</dbReference>
<feature type="domain" description="NodB homology" evidence="1">
    <location>
        <begin position="38"/>
        <end position="154"/>
    </location>
</feature>
<dbReference type="AlphaFoldDB" id="A0A1B9F8I3"/>
<dbReference type="PANTHER" id="PTHR10587">
    <property type="entry name" value="GLYCOSYL TRANSFERASE-RELATED"/>
    <property type="match status" value="1"/>
</dbReference>
<dbReference type="Proteomes" id="UP000093080">
    <property type="component" value="Unassembled WGS sequence"/>
</dbReference>
<evidence type="ECO:0000313" key="3">
    <source>
        <dbReference type="Proteomes" id="UP000093080"/>
    </source>
</evidence>
<reference evidence="2 3" key="1">
    <citation type="submission" date="2016-06" db="EMBL/GenBank/DDBJ databases">
        <title>Respiratory ammonification of nitrate coupled to the oxidation of elemental sulfur in deep-sea autotrophic thermophilic bacteria.</title>
        <authorList>
            <person name="Slobodkina G.B."/>
            <person name="Mardanov A.V."/>
            <person name="Ravin N.V."/>
            <person name="Frolova A.A."/>
            <person name="Viryasiv M.B."/>
            <person name="Chernyh N.A."/>
            <person name="Bonch-Osmolovskaya E.A."/>
            <person name="Slobodkin A.I."/>
        </authorList>
    </citation>
    <scope>NUCLEOTIDE SEQUENCE [LARGE SCALE GENOMIC DNA]</scope>
    <source>
        <strain evidence="2 3">S69</strain>
    </source>
</reference>
<dbReference type="Pfam" id="PF01522">
    <property type="entry name" value="Polysacc_deac_1"/>
    <property type="match status" value="1"/>
</dbReference>
<accession>A0A1B9F8I3</accession>
<dbReference type="STRING" id="1156395.DBT_0066"/>
<dbReference type="Gene3D" id="3.20.20.370">
    <property type="entry name" value="Glycoside hydrolase/deacetylase"/>
    <property type="match status" value="1"/>
</dbReference>
<protein>
    <recommendedName>
        <fullName evidence="1">NodB homology domain-containing protein</fullName>
    </recommendedName>
</protein>
<dbReference type="GO" id="GO:0005975">
    <property type="term" value="P:carbohydrate metabolic process"/>
    <property type="evidence" value="ECO:0007669"/>
    <property type="project" value="InterPro"/>
</dbReference>
<dbReference type="CDD" id="cd10917">
    <property type="entry name" value="CE4_NodB_like_6s_7s"/>
    <property type="match status" value="1"/>
</dbReference>
<dbReference type="SUPFAM" id="SSF88713">
    <property type="entry name" value="Glycoside hydrolase/deacetylase"/>
    <property type="match status" value="1"/>
</dbReference>
<keyword evidence="3" id="KW-1185">Reference proteome</keyword>
<proteinExistence type="predicted"/>
<dbReference type="InterPro" id="IPR002509">
    <property type="entry name" value="NODB_dom"/>
</dbReference>
<evidence type="ECO:0000259" key="1">
    <source>
        <dbReference type="Pfam" id="PF01522"/>
    </source>
</evidence>